<dbReference type="Proteomes" id="UP000251942">
    <property type="component" value="Unassembled WGS sequence"/>
</dbReference>
<dbReference type="InterPro" id="IPR021055">
    <property type="entry name" value="T4BSS_IcmL/DotI"/>
</dbReference>
<dbReference type="EMBL" id="LNYB01000080">
    <property type="protein sequence ID" value="KTC96791.1"/>
    <property type="molecule type" value="Genomic_DNA"/>
</dbReference>
<evidence type="ECO:0000313" key="3">
    <source>
        <dbReference type="EMBL" id="SPX60976.1"/>
    </source>
</evidence>
<name>A0A0W0TMI0_9GAMM</name>
<dbReference type="AlphaFoldDB" id="A0A0W0TMI0"/>
<evidence type="ECO:0000313" key="4">
    <source>
        <dbReference type="Proteomes" id="UP000054698"/>
    </source>
</evidence>
<keyword evidence="1" id="KW-0732">Signal</keyword>
<accession>A0A0W0TMI0</accession>
<evidence type="ECO:0000256" key="1">
    <source>
        <dbReference type="SAM" id="SignalP"/>
    </source>
</evidence>
<protein>
    <submittedName>
        <fullName evidence="2 3">IcmL-like protein</fullName>
    </submittedName>
</protein>
<reference evidence="2 4" key="1">
    <citation type="submission" date="2015-11" db="EMBL/GenBank/DDBJ databases">
        <title>Genomic analysis of 38 Legionella species identifies large and diverse effector repertoires.</title>
        <authorList>
            <person name="Burstein D."/>
            <person name="Amaro F."/>
            <person name="Zusman T."/>
            <person name="Lifshitz Z."/>
            <person name="Cohen O."/>
            <person name="Gilbert J.A."/>
            <person name="Pupko T."/>
            <person name="Shuman H.A."/>
            <person name="Segal G."/>
        </authorList>
    </citation>
    <scope>NUCLEOTIDE SEQUENCE [LARGE SCALE GENOMIC DNA]</scope>
    <source>
        <strain evidence="2 4">WO-44C</strain>
    </source>
</reference>
<organism evidence="2 4">
    <name type="scientific">Legionella feeleii</name>
    <dbReference type="NCBI Taxonomy" id="453"/>
    <lineage>
        <taxon>Bacteria</taxon>
        <taxon>Pseudomonadati</taxon>
        <taxon>Pseudomonadota</taxon>
        <taxon>Gammaproteobacteria</taxon>
        <taxon>Legionellales</taxon>
        <taxon>Legionellaceae</taxon>
        <taxon>Legionella</taxon>
    </lineage>
</organism>
<reference evidence="3 5" key="2">
    <citation type="submission" date="2018-06" db="EMBL/GenBank/DDBJ databases">
        <authorList>
            <consortium name="Pathogen Informatics"/>
            <person name="Doyle S."/>
        </authorList>
    </citation>
    <scope>NUCLEOTIDE SEQUENCE [LARGE SCALE GENOMIC DNA]</scope>
    <source>
        <strain evidence="3 5">NCTC12022</strain>
    </source>
</reference>
<dbReference type="Proteomes" id="UP000054698">
    <property type="component" value="Unassembled WGS sequence"/>
</dbReference>
<dbReference type="PATRIC" id="fig|453.4.peg.1875"/>
<dbReference type="Pfam" id="PF11393">
    <property type="entry name" value="T4BSS_DotI_IcmL"/>
    <property type="match status" value="1"/>
</dbReference>
<feature type="signal peptide" evidence="1">
    <location>
        <begin position="1"/>
        <end position="21"/>
    </location>
</feature>
<evidence type="ECO:0000313" key="2">
    <source>
        <dbReference type="EMBL" id="KTC96791.1"/>
    </source>
</evidence>
<feature type="chain" id="PRO_5036299238" evidence="1">
    <location>
        <begin position="22"/>
        <end position="181"/>
    </location>
</feature>
<dbReference type="EMBL" id="UASS01000013">
    <property type="protein sequence ID" value="SPX60976.1"/>
    <property type="molecule type" value="Genomic_DNA"/>
</dbReference>
<sequence>MRYIKLYAVLITLFSCSLTWAAPASDDTQMAVWVNEAIVATYTFNYKNFIDRQREIAKYFTAAGWTAYSAALNASKLPDAVQKNSYFVSAVATLPPEIKVINAAQWQAVMPLLVVYRNPQYQQKQNLRVTINFNRAPSGQGVRGFAISSLQAQVITPPCQCKQDVDSTATTSDTQPPQGAQ</sequence>
<proteinExistence type="predicted"/>
<keyword evidence="4" id="KW-1185">Reference proteome</keyword>
<dbReference type="CDD" id="cd16385">
    <property type="entry name" value="IcmL"/>
    <property type="match status" value="1"/>
</dbReference>
<dbReference type="PROSITE" id="PS51257">
    <property type="entry name" value="PROKAR_LIPOPROTEIN"/>
    <property type="match status" value="1"/>
</dbReference>
<evidence type="ECO:0000313" key="5">
    <source>
        <dbReference type="Proteomes" id="UP000251942"/>
    </source>
</evidence>
<gene>
    <name evidence="2" type="ORF">Lfee_1703</name>
    <name evidence="3" type="ORF">NCTC12022_01713</name>
</gene>
<dbReference type="RefSeq" id="WP_256593787.1">
    <property type="nucleotide sequence ID" value="NZ_CAAAHT010000002.1"/>
</dbReference>